<dbReference type="Proteomes" id="UP001383192">
    <property type="component" value="Unassembled WGS sequence"/>
</dbReference>
<keyword evidence="7" id="KW-1185">Reference proteome</keyword>
<feature type="compositionally biased region" description="Acidic residues" evidence="4">
    <location>
        <begin position="1"/>
        <end position="11"/>
    </location>
</feature>
<accession>A0AAW0CKW5</accession>
<protein>
    <recommendedName>
        <fullName evidence="5">Protein kinase domain-containing protein</fullName>
    </recommendedName>
</protein>
<evidence type="ECO:0000256" key="3">
    <source>
        <dbReference type="ARBA" id="ARBA00022840"/>
    </source>
</evidence>
<dbReference type="GO" id="GO:0005634">
    <property type="term" value="C:nucleus"/>
    <property type="evidence" value="ECO:0007669"/>
    <property type="project" value="TreeGrafter"/>
</dbReference>
<dbReference type="Pfam" id="PF00069">
    <property type="entry name" value="Pkinase"/>
    <property type="match status" value="1"/>
</dbReference>
<dbReference type="EMBL" id="JAYKXP010000039">
    <property type="protein sequence ID" value="KAK7039259.1"/>
    <property type="molecule type" value="Genomic_DNA"/>
</dbReference>
<name>A0AAW0CKW5_9AGAR</name>
<comment type="similarity">
    <text evidence="1">Belongs to the protein kinase superfamily. CMGC Ser/Thr protein kinase family. CDC2/CDKX subfamily.</text>
</comment>
<feature type="region of interest" description="Disordered" evidence="4">
    <location>
        <begin position="1"/>
        <end position="20"/>
    </location>
</feature>
<dbReference type="SUPFAM" id="SSF56112">
    <property type="entry name" value="Protein kinase-like (PK-like)"/>
    <property type="match status" value="1"/>
</dbReference>
<evidence type="ECO:0000313" key="7">
    <source>
        <dbReference type="Proteomes" id="UP001383192"/>
    </source>
</evidence>
<sequence length="386" mass="43483">MLSELQDDEPELQYFSDSDTSDFETISSTPFSTISRTLATIDASPIPQVVAVKMSSLTRRWAKEPHDIVREGRVLASLAHPNVIELIDTSKEARDNTLSLWMPYVPYSLDRFLDLHLTPDSPTHILILAKSIQYQIFNGVSYLHANGVAHRDIKPSNILITSEGVVKLIDFGVCWAEQSSSGDLFPEMRKRGDEGKGLYFEVCTGPYRPPELLFGTRDYDPYAVDMWSIGCVLAEFYTPFQFNNETRRKERQALFNAPSELGLIWSIFSQLGTPTNDVWPGWEDLPDAGRVQWTVVPPKPLADALPHLPTEPQFHPLEVIENLLVYPPKKRHRPTDSLSLEYFKSEGVVLPIGYGDGTGVNVYEGYTLGDILLESFDVDNSNNYGH</sequence>
<dbReference type="GO" id="GO:0005524">
    <property type="term" value="F:ATP binding"/>
    <property type="evidence" value="ECO:0007669"/>
    <property type="project" value="UniProtKB-KW"/>
</dbReference>
<dbReference type="PROSITE" id="PS00108">
    <property type="entry name" value="PROTEIN_KINASE_ST"/>
    <property type="match status" value="1"/>
</dbReference>
<evidence type="ECO:0000259" key="5">
    <source>
        <dbReference type="PROSITE" id="PS50011"/>
    </source>
</evidence>
<keyword evidence="3" id="KW-0067">ATP-binding</keyword>
<evidence type="ECO:0000256" key="1">
    <source>
        <dbReference type="ARBA" id="ARBA00006485"/>
    </source>
</evidence>
<dbReference type="PANTHER" id="PTHR24056">
    <property type="entry name" value="CELL DIVISION PROTEIN KINASE"/>
    <property type="match status" value="1"/>
</dbReference>
<dbReference type="GO" id="GO:0004674">
    <property type="term" value="F:protein serine/threonine kinase activity"/>
    <property type="evidence" value="ECO:0007669"/>
    <property type="project" value="TreeGrafter"/>
</dbReference>
<evidence type="ECO:0000256" key="4">
    <source>
        <dbReference type="SAM" id="MobiDB-lite"/>
    </source>
</evidence>
<evidence type="ECO:0000256" key="2">
    <source>
        <dbReference type="ARBA" id="ARBA00022741"/>
    </source>
</evidence>
<dbReference type="InterPro" id="IPR011009">
    <property type="entry name" value="Kinase-like_dom_sf"/>
</dbReference>
<feature type="domain" description="Protein kinase" evidence="5">
    <location>
        <begin position="20"/>
        <end position="343"/>
    </location>
</feature>
<comment type="caution">
    <text evidence="6">The sequence shown here is derived from an EMBL/GenBank/DDBJ whole genome shotgun (WGS) entry which is preliminary data.</text>
</comment>
<dbReference type="Gene3D" id="3.30.200.20">
    <property type="entry name" value="Phosphorylase Kinase, domain 1"/>
    <property type="match status" value="1"/>
</dbReference>
<dbReference type="InterPro" id="IPR000719">
    <property type="entry name" value="Prot_kinase_dom"/>
</dbReference>
<dbReference type="PROSITE" id="PS50011">
    <property type="entry name" value="PROTEIN_KINASE_DOM"/>
    <property type="match status" value="1"/>
</dbReference>
<proteinExistence type="inferred from homology"/>
<dbReference type="Gene3D" id="1.10.510.10">
    <property type="entry name" value="Transferase(Phosphotransferase) domain 1"/>
    <property type="match status" value="1"/>
</dbReference>
<organism evidence="6 7">
    <name type="scientific">Paramarasmius palmivorus</name>
    <dbReference type="NCBI Taxonomy" id="297713"/>
    <lineage>
        <taxon>Eukaryota</taxon>
        <taxon>Fungi</taxon>
        <taxon>Dikarya</taxon>
        <taxon>Basidiomycota</taxon>
        <taxon>Agaricomycotina</taxon>
        <taxon>Agaricomycetes</taxon>
        <taxon>Agaricomycetidae</taxon>
        <taxon>Agaricales</taxon>
        <taxon>Marasmiineae</taxon>
        <taxon>Marasmiaceae</taxon>
        <taxon>Paramarasmius</taxon>
    </lineage>
</organism>
<evidence type="ECO:0000313" key="6">
    <source>
        <dbReference type="EMBL" id="KAK7039259.1"/>
    </source>
</evidence>
<dbReference type="InterPro" id="IPR050108">
    <property type="entry name" value="CDK"/>
</dbReference>
<dbReference type="SMART" id="SM00220">
    <property type="entry name" value="S_TKc"/>
    <property type="match status" value="1"/>
</dbReference>
<dbReference type="AlphaFoldDB" id="A0AAW0CKW5"/>
<dbReference type="InterPro" id="IPR008271">
    <property type="entry name" value="Ser/Thr_kinase_AS"/>
</dbReference>
<gene>
    <name evidence="6" type="ORF">VNI00_010164</name>
</gene>
<keyword evidence="2" id="KW-0547">Nucleotide-binding</keyword>
<reference evidence="6 7" key="1">
    <citation type="submission" date="2024-01" db="EMBL/GenBank/DDBJ databases">
        <title>A draft genome for a cacao thread blight-causing isolate of Paramarasmius palmivorus.</title>
        <authorList>
            <person name="Baruah I.K."/>
            <person name="Bukari Y."/>
            <person name="Amoako-Attah I."/>
            <person name="Meinhardt L.W."/>
            <person name="Bailey B.A."/>
            <person name="Cohen S.P."/>
        </authorList>
    </citation>
    <scope>NUCLEOTIDE SEQUENCE [LARGE SCALE GENOMIC DNA]</scope>
    <source>
        <strain evidence="6 7">GH-12</strain>
    </source>
</reference>